<dbReference type="EMBL" id="CAJVPQ010000660">
    <property type="protein sequence ID" value="CAG8500617.1"/>
    <property type="molecule type" value="Genomic_DNA"/>
</dbReference>
<proteinExistence type="predicted"/>
<organism evidence="1 2">
    <name type="scientific">Funneliformis caledonium</name>
    <dbReference type="NCBI Taxonomy" id="1117310"/>
    <lineage>
        <taxon>Eukaryota</taxon>
        <taxon>Fungi</taxon>
        <taxon>Fungi incertae sedis</taxon>
        <taxon>Mucoromycota</taxon>
        <taxon>Glomeromycotina</taxon>
        <taxon>Glomeromycetes</taxon>
        <taxon>Glomerales</taxon>
        <taxon>Glomeraceae</taxon>
        <taxon>Funneliformis</taxon>
    </lineage>
</organism>
<feature type="non-terminal residue" evidence="1">
    <location>
        <position position="65"/>
    </location>
</feature>
<name>A0A9N9EZR2_9GLOM</name>
<dbReference type="AlphaFoldDB" id="A0A9N9EZR2"/>
<reference evidence="1" key="1">
    <citation type="submission" date="2021-06" db="EMBL/GenBank/DDBJ databases">
        <authorList>
            <person name="Kallberg Y."/>
            <person name="Tangrot J."/>
            <person name="Rosling A."/>
        </authorList>
    </citation>
    <scope>NUCLEOTIDE SEQUENCE</scope>
    <source>
        <strain evidence="1">UK204</strain>
    </source>
</reference>
<dbReference type="OrthoDB" id="2456328at2759"/>
<dbReference type="Proteomes" id="UP000789570">
    <property type="component" value="Unassembled WGS sequence"/>
</dbReference>
<sequence>MKAFNAHPEYYCIYQDDSNILVEVYMGSKKFAEVYSKFWKTALYEAFWMTYEKLGLNIYDNDKTK</sequence>
<protein>
    <submittedName>
        <fullName evidence="1">6835_t:CDS:1</fullName>
    </submittedName>
</protein>
<evidence type="ECO:0000313" key="1">
    <source>
        <dbReference type="EMBL" id="CAG8500617.1"/>
    </source>
</evidence>
<gene>
    <name evidence="1" type="ORF">FCALED_LOCUS3684</name>
</gene>
<keyword evidence="2" id="KW-1185">Reference proteome</keyword>
<comment type="caution">
    <text evidence="1">The sequence shown here is derived from an EMBL/GenBank/DDBJ whole genome shotgun (WGS) entry which is preliminary data.</text>
</comment>
<evidence type="ECO:0000313" key="2">
    <source>
        <dbReference type="Proteomes" id="UP000789570"/>
    </source>
</evidence>
<accession>A0A9N9EZR2</accession>